<dbReference type="STRING" id="200361.A0A453T957"/>
<dbReference type="InterPro" id="IPR001087">
    <property type="entry name" value="GDSL"/>
</dbReference>
<reference evidence="5" key="1">
    <citation type="journal article" date="2014" name="Science">
        <title>Ancient hybridizations among the ancestral genomes of bread wheat.</title>
        <authorList>
            <consortium name="International Wheat Genome Sequencing Consortium,"/>
            <person name="Marcussen T."/>
            <person name="Sandve S.R."/>
            <person name="Heier L."/>
            <person name="Spannagl M."/>
            <person name="Pfeifer M."/>
            <person name="Jakobsen K.S."/>
            <person name="Wulff B.B."/>
            <person name="Steuernagel B."/>
            <person name="Mayer K.F."/>
            <person name="Olsen O.A."/>
        </authorList>
    </citation>
    <scope>NUCLEOTIDE SEQUENCE [LARGE SCALE GENOMIC DNA]</scope>
    <source>
        <strain evidence="5">cv. AL8/78</strain>
    </source>
</reference>
<dbReference type="PANTHER" id="PTHR46020">
    <property type="entry name" value="OSJNBB0059K02.9 PROTEIN"/>
    <property type="match status" value="1"/>
</dbReference>
<dbReference type="InterPro" id="IPR036514">
    <property type="entry name" value="SGNH_hydro_sf"/>
</dbReference>
<dbReference type="Gramene" id="AET7Gv21296800.1">
    <property type="protein sequence ID" value="AET7Gv21296800.1"/>
    <property type="gene ID" value="AET7Gv21296800"/>
</dbReference>
<sequence>GTISIISFLAGRRTAALAGFAAMKLPPAVVCLLLILVCFDAARVEARGTPSAQGSRNQWSSMFVFGDDFVDNGNRPNITGEKTSRQWSYPYGSYLNSHYSTSPVLTGRFSNYRMQSDFIARMLGLHEAPPAYELTEDQSCDSSGMTFASGGAGVFKVKTKKVPTLAAQVQTFKRLVKDGVISTHQLHHSVALIAISGNDYMSDSDIETGFYTSFDDLDTYVGNVATEILDNVAQLQMLGVRKVLVNNLHPIGCTPLHTSSNNYTTCDLLGNYGASVHNKYLKQMLEERDNVHILDLYTAFTNIINHAPGGGSAESKNFKGKLTPCCESAYKGGYCGERSHSGKRLYDLCETPDKMFYWDQTHPTHAGWEAVMKALQQPLMEFLDEDYVA</sequence>
<name>A0A453T957_AEGTS</name>
<dbReference type="AlphaFoldDB" id="A0A453T957"/>
<evidence type="ECO:0000256" key="1">
    <source>
        <dbReference type="ARBA" id="ARBA00008668"/>
    </source>
</evidence>
<evidence type="ECO:0000313" key="5">
    <source>
        <dbReference type="Proteomes" id="UP000015105"/>
    </source>
</evidence>
<keyword evidence="2" id="KW-0378">Hydrolase</keyword>
<evidence type="ECO:0000313" key="4">
    <source>
        <dbReference type="EnsemblPlants" id="AET7Gv21296800.1"/>
    </source>
</evidence>
<comment type="similarity">
    <text evidence="1">Belongs to the 'GDSL' lipolytic enzyme family.</text>
</comment>
<accession>A0A453T957</accession>
<keyword evidence="3" id="KW-0443">Lipid metabolism</keyword>
<dbReference type="SUPFAM" id="SSF52266">
    <property type="entry name" value="SGNH hydrolase"/>
    <property type="match status" value="1"/>
</dbReference>
<evidence type="ECO:0000256" key="3">
    <source>
        <dbReference type="ARBA" id="ARBA00023098"/>
    </source>
</evidence>
<keyword evidence="5" id="KW-1185">Reference proteome</keyword>
<dbReference type="Gene3D" id="3.40.50.1110">
    <property type="entry name" value="SGNH hydrolase"/>
    <property type="match status" value="1"/>
</dbReference>
<evidence type="ECO:0008006" key="6">
    <source>
        <dbReference type="Google" id="ProtNLM"/>
    </source>
</evidence>
<evidence type="ECO:0000256" key="2">
    <source>
        <dbReference type="ARBA" id="ARBA00022801"/>
    </source>
</evidence>
<organism evidence="4 5">
    <name type="scientific">Aegilops tauschii subsp. strangulata</name>
    <name type="common">Goatgrass</name>
    <dbReference type="NCBI Taxonomy" id="200361"/>
    <lineage>
        <taxon>Eukaryota</taxon>
        <taxon>Viridiplantae</taxon>
        <taxon>Streptophyta</taxon>
        <taxon>Embryophyta</taxon>
        <taxon>Tracheophyta</taxon>
        <taxon>Spermatophyta</taxon>
        <taxon>Magnoliopsida</taxon>
        <taxon>Liliopsida</taxon>
        <taxon>Poales</taxon>
        <taxon>Poaceae</taxon>
        <taxon>BOP clade</taxon>
        <taxon>Pooideae</taxon>
        <taxon>Triticodae</taxon>
        <taxon>Triticeae</taxon>
        <taxon>Triticinae</taxon>
        <taxon>Aegilops</taxon>
    </lineage>
</organism>
<reference evidence="4" key="3">
    <citation type="journal article" date="2017" name="Nature">
        <title>Genome sequence of the progenitor of the wheat D genome Aegilops tauschii.</title>
        <authorList>
            <person name="Luo M.C."/>
            <person name="Gu Y.Q."/>
            <person name="Puiu D."/>
            <person name="Wang H."/>
            <person name="Twardziok S.O."/>
            <person name="Deal K.R."/>
            <person name="Huo N."/>
            <person name="Zhu T."/>
            <person name="Wang L."/>
            <person name="Wang Y."/>
            <person name="McGuire P.E."/>
            <person name="Liu S."/>
            <person name="Long H."/>
            <person name="Ramasamy R.K."/>
            <person name="Rodriguez J.C."/>
            <person name="Van S.L."/>
            <person name="Yuan L."/>
            <person name="Wang Z."/>
            <person name="Xia Z."/>
            <person name="Xiao L."/>
            <person name="Anderson O.D."/>
            <person name="Ouyang S."/>
            <person name="Liang Y."/>
            <person name="Zimin A.V."/>
            <person name="Pertea G."/>
            <person name="Qi P."/>
            <person name="Bennetzen J.L."/>
            <person name="Dai X."/>
            <person name="Dawson M.W."/>
            <person name="Muller H.G."/>
            <person name="Kugler K."/>
            <person name="Rivarola-Duarte L."/>
            <person name="Spannagl M."/>
            <person name="Mayer K.F.X."/>
            <person name="Lu F.H."/>
            <person name="Bevan M.W."/>
            <person name="Leroy P."/>
            <person name="Li P."/>
            <person name="You F.M."/>
            <person name="Sun Q."/>
            <person name="Liu Z."/>
            <person name="Lyons E."/>
            <person name="Wicker T."/>
            <person name="Salzberg S.L."/>
            <person name="Devos K.M."/>
            <person name="Dvorak J."/>
        </authorList>
    </citation>
    <scope>NUCLEOTIDE SEQUENCE [LARGE SCALE GENOMIC DNA]</scope>
    <source>
        <strain evidence="4">cv. AL8/78</strain>
    </source>
</reference>
<dbReference type="EnsemblPlants" id="AET7Gv21296800.1">
    <property type="protein sequence ID" value="AET7Gv21296800.1"/>
    <property type="gene ID" value="AET7Gv21296800"/>
</dbReference>
<protein>
    <recommendedName>
        <fullName evidence="6">SGNH hydrolase-type esterase domain-containing protein</fullName>
    </recommendedName>
</protein>
<reference evidence="5" key="2">
    <citation type="journal article" date="2017" name="Nat. Plants">
        <title>The Aegilops tauschii genome reveals multiple impacts of transposons.</title>
        <authorList>
            <person name="Zhao G."/>
            <person name="Zou C."/>
            <person name="Li K."/>
            <person name="Wang K."/>
            <person name="Li T."/>
            <person name="Gao L."/>
            <person name="Zhang X."/>
            <person name="Wang H."/>
            <person name="Yang Z."/>
            <person name="Liu X."/>
            <person name="Jiang W."/>
            <person name="Mao L."/>
            <person name="Kong X."/>
            <person name="Jiao Y."/>
            <person name="Jia J."/>
        </authorList>
    </citation>
    <scope>NUCLEOTIDE SEQUENCE [LARGE SCALE GENOMIC DNA]</scope>
    <source>
        <strain evidence="5">cv. AL8/78</strain>
    </source>
</reference>
<dbReference type="GO" id="GO:0006629">
    <property type="term" value="P:lipid metabolic process"/>
    <property type="evidence" value="ECO:0007669"/>
    <property type="project" value="UniProtKB-KW"/>
</dbReference>
<dbReference type="Pfam" id="PF00657">
    <property type="entry name" value="Lipase_GDSL"/>
    <property type="match status" value="1"/>
</dbReference>
<reference evidence="4" key="4">
    <citation type="submission" date="2019-03" db="UniProtKB">
        <authorList>
            <consortium name="EnsemblPlants"/>
        </authorList>
    </citation>
    <scope>IDENTIFICATION</scope>
</reference>
<dbReference type="PANTHER" id="PTHR46020:SF24">
    <property type="entry name" value="GDSL ESTERASE_LIPASE"/>
    <property type="match status" value="1"/>
</dbReference>
<dbReference type="Proteomes" id="UP000015105">
    <property type="component" value="Chromosome 7D"/>
</dbReference>
<proteinExistence type="inferred from homology"/>
<dbReference type="GO" id="GO:0016788">
    <property type="term" value="F:hydrolase activity, acting on ester bonds"/>
    <property type="evidence" value="ECO:0007669"/>
    <property type="project" value="InterPro"/>
</dbReference>
<reference evidence="4" key="5">
    <citation type="journal article" date="2021" name="G3 (Bethesda)">
        <title>Aegilops tauschii genome assembly Aet v5.0 features greater sequence contiguity and improved annotation.</title>
        <authorList>
            <person name="Wang L."/>
            <person name="Zhu T."/>
            <person name="Rodriguez J.C."/>
            <person name="Deal K.R."/>
            <person name="Dubcovsky J."/>
            <person name="McGuire P.E."/>
            <person name="Lux T."/>
            <person name="Spannagl M."/>
            <person name="Mayer K.F.X."/>
            <person name="Baldrich P."/>
            <person name="Meyers B.C."/>
            <person name="Huo N."/>
            <person name="Gu Y.Q."/>
            <person name="Zhou H."/>
            <person name="Devos K.M."/>
            <person name="Bennetzen J.L."/>
            <person name="Unver T."/>
            <person name="Budak H."/>
            <person name="Gulick P.J."/>
            <person name="Galiba G."/>
            <person name="Kalapos B."/>
            <person name="Nelson D.R."/>
            <person name="Li P."/>
            <person name="You F.M."/>
            <person name="Luo M.C."/>
            <person name="Dvorak J."/>
        </authorList>
    </citation>
    <scope>NUCLEOTIDE SEQUENCE [LARGE SCALE GENOMIC DNA]</scope>
    <source>
        <strain evidence="4">cv. AL8/78</strain>
    </source>
</reference>